<dbReference type="PROSITE" id="PS00600">
    <property type="entry name" value="AA_TRANSFER_CLASS_3"/>
    <property type="match status" value="1"/>
</dbReference>
<dbReference type="InterPro" id="IPR015424">
    <property type="entry name" value="PyrdxlP-dep_Trfase"/>
</dbReference>
<keyword evidence="5 6" id="KW-0663">Pyridoxal phosphate</keyword>
<keyword evidence="3 7" id="KW-0032">Aminotransferase</keyword>
<evidence type="ECO:0000256" key="2">
    <source>
        <dbReference type="ARBA" id="ARBA00022571"/>
    </source>
</evidence>
<dbReference type="InterPro" id="IPR005814">
    <property type="entry name" value="Aminotrans_3"/>
</dbReference>
<dbReference type="Gene3D" id="3.90.1150.10">
    <property type="entry name" value="Aspartate Aminotransferase, domain 1"/>
    <property type="match status" value="1"/>
</dbReference>
<dbReference type="Gene3D" id="3.40.640.10">
    <property type="entry name" value="Type I PLP-dependent aspartate aminotransferase-like (Major domain)"/>
    <property type="match status" value="1"/>
</dbReference>
<dbReference type="GO" id="GO:0008483">
    <property type="term" value="F:transaminase activity"/>
    <property type="evidence" value="ECO:0007669"/>
    <property type="project" value="UniProtKB-KW"/>
</dbReference>
<dbReference type="FunFam" id="3.40.640.10:FF:000004">
    <property type="entry name" value="Acetylornithine aminotransferase"/>
    <property type="match status" value="1"/>
</dbReference>
<dbReference type="InterPro" id="IPR050103">
    <property type="entry name" value="Class-III_PLP-dep_AT"/>
</dbReference>
<sequence>MLDRPAHVAPVIDEPYFRRGPAKPALLSVEDAKALDLRSMAELFKEHVNPGQFHFMKLLGFHKVKVERAEGMYYYDQNGRKILDFFGGFGSLAFGHNHPRILDARRRFQDEGRHEIAIAFLSQYAAALAKNLATISPGDLDMVFLGSSGSEAMEAAIKVAERASGRRNCKIVHAENSFHGKTKGVLSITDSTLYQGDFKLVENRCKVPFGDLEALTRAIESDPEIGVVVLETVQGGGGIIEATTDYWRGVRALCDKHKVLWVADEVQCGYGRTGTFFAFERHGVVPDVTALAKSLGGGKAAIGAMIARREVYMKAYGTPKTAMIHAHATFGGIGEACVTAIEALNTLYDEDLIGNSASVGDYLLARLRDIKAKYPDIIKDVRGRGLMVGLEFQDFSRALPFALRPMVAILDDKLKGSLSGFVGALLLRDYDCLVAFTEYNRNVIRLEPPLVCGEDEVDTFCDALDDLLGRGIVGIVKDFIKTQIG</sequence>
<dbReference type="EMBL" id="BMIQ01000001">
    <property type="protein sequence ID" value="GGD86544.1"/>
    <property type="molecule type" value="Genomic_DNA"/>
</dbReference>
<dbReference type="AlphaFoldDB" id="A0A916ZBT3"/>
<evidence type="ECO:0000256" key="5">
    <source>
        <dbReference type="ARBA" id="ARBA00022898"/>
    </source>
</evidence>
<keyword evidence="2" id="KW-0055">Arginine biosynthesis</keyword>
<comment type="similarity">
    <text evidence="6">Belongs to the class-III pyridoxal-phosphate-dependent aminotransferase family.</text>
</comment>
<dbReference type="GO" id="GO:0030170">
    <property type="term" value="F:pyridoxal phosphate binding"/>
    <property type="evidence" value="ECO:0007669"/>
    <property type="project" value="InterPro"/>
</dbReference>
<dbReference type="GO" id="GO:0006526">
    <property type="term" value="P:L-arginine biosynthetic process"/>
    <property type="evidence" value="ECO:0007669"/>
    <property type="project" value="UniProtKB-KW"/>
</dbReference>
<keyword evidence="4" id="KW-0808">Transferase</keyword>
<dbReference type="PIRSF" id="PIRSF000521">
    <property type="entry name" value="Transaminase_4ab_Lys_Orn"/>
    <property type="match status" value="1"/>
</dbReference>
<name>A0A916ZBT3_9HYPH</name>
<keyword evidence="2" id="KW-0028">Amino-acid biosynthesis</keyword>
<evidence type="ECO:0000256" key="6">
    <source>
        <dbReference type="RuleBase" id="RU003560"/>
    </source>
</evidence>
<comment type="cofactor">
    <cofactor evidence="1">
        <name>pyridoxal 5'-phosphate</name>
        <dbReference type="ChEBI" id="CHEBI:597326"/>
    </cofactor>
</comment>
<dbReference type="RefSeq" id="WP_188906325.1">
    <property type="nucleotide sequence ID" value="NZ_BMIQ01000001.1"/>
</dbReference>
<evidence type="ECO:0000256" key="1">
    <source>
        <dbReference type="ARBA" id="ARBA00001933"/>
    </source>
</evidence>
<dbReference type="Pfam" id="PF00202">
    <property type="entry name" value="Aminotran_3"/>
    <property type="match status" value="1"/>
</dbReference>
<evidence type="ECO:0000256" key="4">
    <source>
        <dbReference type="ARBA" id="ARBA00022679"/>
    </source>
</evidence>
<dbReference type="InterPro" id="IPR015422">
    <property type="entry name" value="PyrdxlP-dep_Trfase_small"/>
</dbReference>
<keyword evidence="8" id="KW-1185">Reference proteome</keyword>
<reference evidence="7" key="1">
    <citation type="journal article" date="2014" name="Int. J. Syst. Evol. Microbiol.">
        <title>Complete genome sequence of Corynebacterium casei LMG S-19264T (=DSM 44701T), isolated from a smear-ripened cheese.</title>
        <authorList>
            <consortium name="US DOE Joint Genome Institute (JGI-PGF)"/>
            <person name="Walter F."/>
            <person name="Albersmeier A."/>
            <person name="Kalinowski J."/>
            <person name="Ruckert C."/>
        </authorList>
    </citation>
    <scope>NUCLEOTIDE SEQUENCE</scope>
    <source>
        <strain evidence="7">CGMCC 1.15367</strain>
    </source>
</reference>
<dbReference type="PANTHER" id="PTHR11986:SF79">
    <property type="entry name" value="ACETYLORNITHINE AMINOTRANSFERASE, MITOCHONDRIAL"/>
    <property type="match status" value="1"/>
</dbReference>
<protein>
    <submittedName>
        <fullName evidence="7">Aspartate aminotransferase family protein</fullName>
    </submittedName>
</protein>
<reference evidence="7" key="2">
    <citation type="submission" date="2020-09" db="EMBL/GenBank/DDBJ databases">
        <authorList>
            <person name="Sun Q."/>
            <person name="Zhou Y."/>
        </authorList>
    </citation>
    <scope>NUCLEOTIDE SEQUENCE</scope>
    <source>
        <strain evidence="7">CGMCC 1.15367</strain>
    </source>
</reference>
<dbReference type="Proteomes" id="UP000644699">
    <property type="component" value="Unassembled WGS sequence"/>
</dbReference>
<dbReference type="PANTHER" id="PTHR11986">
    <property type="entry name" value="AMINOTRANSFERASE CLASS III"/>
    <property type="match status" value="1"/>
</dbReference>
<evidence type="ECO:0000313" key="7">
    <source>
        <dbReference type="EMBL" id="GGD86544.1"/>
    </source>
</evidence>
<evidence type="ECO:0000313" key="8">
    <source>
        <dbReference type="Proteomes" id="UP000644699"/>
    </source>
</evidence>
<accession>A0A916ZBT3</accession>
<dbReference type="InterPro" id="IPR049704">
    <property type="entry name" value="Aminotrans_3_PPA_site"/>
</dbReference>
<gene>
    <name evidence="7" type="ORF">GCM10011390_01460</name>
</gene>
<evidence type="ECO:0000256" key="3">
    <source>
        <dbReference type="ARBA" id="ARBA00022576"/>
    </source>
</evidence>
<dbReference type="CDD" id="cd00610">
    <property type="entry name" value="OAT_like"/>
    <property type="match status" value="1"/>
</dbReference>
<dbReference type="InterPro" id="IPR015421">
    <property type="entry name" value="PyrdxlP-dep_Trfase_major"/>
</dbReference>
<dbReference type="GO" id="GO:0042802">
    <property type="term" value="F:identical protein binding"/>
    <property type="evidence" value="ECO:0007669"/>
    <property type="project" value="TreeGrafter"/>
</dbReference>
<comment type="caution">
    <text evidence="7">The sequence shown here is derived from an EMBL/GenBank/DDBJ whole genome shotgun (WGS) entry which is preliminary data.</text>
</comment>
<dbReference type="SUPFAM" id="SSF53383">
    <property type="entry name" value="PLP-dependent transferases"/>
    <property type="match status" value="1"/>
</dbReference>
<proteinExistence type="inferred from homology"/>
<organism evidence="7 8">
    <name type="scientific">Aureimonas endophytica</name>
    <dbReference type="NCBI Taxonomy" id="2027858"/>
    <lineage>
        <taxon>Bacteria</taxon>
        <taxon>Pseudomonadati</taxon>
        <taxon>Pseudomonadota</taxon>
        <taxon>Alphaproteobacteria</taxon>
        <taxon>Hyphomicrobiales</taxon>
        <taxon>Aurantimonadaceae</taxon>
        <taxon>Aureimonas</taxon>
    </lineage>
</organism>